<comment type="caution">
    <text evidence="4">The sequence shown here is derived from an EMBL/GenBank/DDBJ whole genome shotgun (WGS) entry which is preliminary data.</text>
</comment>
<protein>
    <submittedName>
        <fullName evidence="4">Uncharacterized protein</fullName>
    </submittedName>
</protein>
<evidence type="ECO:0000256" key="2">
    <source>
        <dbReference type="ARBA" id="ARBA00022801"/>
    </source>
</evidence>
<dbReference type="Proteomes" id="UP001054857">
    <property type="component" value="Unassembled WGS sequence"/>
</dbReference>
<feature type="chain" id="PRO_5042167706" evidence="3">
    <location>
        <begin position="23"/>
        <end position="327"/>
    </location>
</feature>
<evidence type="ECO:0000256" key="3">
    <source>
        <dbReference type="SAM" id="SignalP"/>
    </source>
</evidence>
<keyword evidence="3" id="KW-0732">Signal</keyword>
<dbReference type="CDD" id="cd01846">
    <property type="entry name" value="fatty_acyltransferase_like"/>
    <property type="match status" value="1"/>
</dbReference>
<dbReference type="InterPro" id="IPR036514">
    <property type="entry name" value="SGNH_hydro_sf"/>
</dbReference>
<dbReference type="GO" id="GO:0006629">
    <property type="term" value="P:lipid metabolic process"/>
    <property type="evidence" value="ECO:0007669"/>
    <property type="project" value="InterPro"/>
</dbReference>
<dbReference type="InterPro" id="IPR001087">
    <property type="entry name" value="GDSL"/>
</dbReference>
<keyword evidence="2" id="KW-0378">Hydrolase</keyword>
<dbReference type="PROSITE" id="PS01098">
    <property type="entry name" value="LIPASE_GDSL_SER"/>
    <property type="match status" value="1"/>
</dbReference>
<gene>
    <name evidence="4" type="ORF">Agub_g11754</name>
</gene>
<keyword evidence="5" id="KW-1185">Reference proteome</keyword>
<comment type="similarity">
    <text evidence="1">Belongs to the 'GDSL' lipolytic enzyme family.</text>
</comment>
<dbReference type="Gene3D" id="3.40.50.1110">
    <property type="entry name" value="SGNH hydrolase"/>
    <property type="match status" value="1"/>
</dbReference>
<evidence type="ECO:0000313" key="5">
    <source>
        <dbReference type="Proteomes" id="UP001054857"/>
    </source>
</evidence>
<reference evidence="4 5" key="1">
    <citation type="journal article" date="2021" name="Sci. Rep.">
        <title>Genome sequencing of the multicellular alga Astrephomene provides insights into convergent evolution of germ-soma differentiation.</title>
        <authorList>
            <person name="Yamashita S."/>
            <person name="Yamamoto K."/>
            <person name="Matsuzaki R."/>
            <person name="Suzuki S."/>
            <person name="Yamaguchi H."/>
            <person name="Hirooka S."/>
            <person name="Minakuchi Y."/>
            <person name="Miyagishima S."/>
            <person name="Kawachi M."/>
            <person name="Toyoda A."/>
            <person name="Nozaki H."/>
        </authorList>
    </citation>
    <scope>NUCLEOTIDE SEQUENCE [LARGE SCALE GENOMIC DNA]</scope>
    <source>
        <strain evidence="4 5">NIES-4017</strain>
    </source>
</reference>
<feature type="signal peptide" evidence="3">
    <location>
        <begin position="1"/>
        <end position="22"/>
    </location>
</feature>
<dbReference type="PANTHER" id="PTHR45648:SF22">
    <property type="entry name" value="GDSL LIPASE_ACYLHYDROLASE FAMILY PROTEIN (AFU_ORTHOLOGUE AFUA_4G14700)"/>
    <property type="match status" value="1"/>
</dbReference>
<dbReference type="SUPFAM" id="SSF52266">
    <property type="entry name" value="SGNH hydrolase"/>
    <property type="match status" value="1"/>
</dbReference>
<dbReference type="PANTHER" id="PTHR45648">
    <property type="entry name" value="GDSL LIPASE/ACYLHYDROLASE FAMILY PROTEIN (AFU_ORTHOLOGUE AFUA_4G14700)"/>
    <property type="match status" value="1"/>
</dbReference>
<proteinExistence type="inferred from homology"/>
<organism evidence="4 5">
    <name type="scientific">Astrephomene gubernaculifera</name>
    <dbReference type="NCBI Taxonomy" id="47775"/>
    <lineage>
        <taxon>Eukaryota</taxon>
        <taxon>Viridiplantae</taxon>
        <taxon>Chlorophyta</taxon>
        <taxon>core chlorophytes</taxon>
        <taxon>Chlorophyceae</taxon>
        <taxon>CS clade</taxon>
        <taxon>Chlamydomonadales</taxon>
        <taxon>Astrephomenaceae</taxon>
        <taxon>Astrephomene</taxon>
    </lineage>
</organism>
<dbReference type="GO" id="GO:0016298">
    <property type="term" value="F:lipase activity"/>
    <property type="evidence" value="ECO:0007669"/>
    <property type="project" value="InterPro"/>
</dbReference>
<dbReference type="InterPro" id="IPR051058">
    <property type="entry name" value="GDSL_Est/Lipase"/>
</dbReference>
<evidence type="ECO:0000313" key="4">
    <source>
        <dbReference type="EMBL" id="GFR49814.1"/>
    </source>
</evidence>
<dbReference type="Pfam" id="PF00657">
    <property type="entry name" value="Lipase_GDSL"/>
    <property type="match status" value="1"/>
</dbReference>
<dbReference type="AlphaFoldDB" id="A0AAD3DXE5"/>
<accession>A0AAD3DXE5</accession>
<dbReference type="EMBL" id="BMAR01000033">
    <property type="protein sequence ID" value="GFR49814.1"/>
    <property type="molecule type" value="Genomic_DNA"/>
</dbReference>
<sequence>MALTRGFMLLALLGCTLGLSAARTTYVFVIFGDSLSDTGNTLRAAGVPDPAIYYKGRFTNGPNWVDRLNATFAKKCTAKVFNYAYGGATACPNPGYSQIYPYIKDLTNQTASFLSDYKTGKIPRGPGVKIIPIQWIGSNDLMLTLMGALNDAHTDPLQLAATINATVACRVQWAKTLALAGLKDIVMLPMSPVHLAPLLPAAAKPMVIQALNALDTATTAAVGALQAHLKTIHGSRPAAGARIHLLGNYTWIEAGGQEVKPPFTDMTGPCVANYLPLVIHPGLEICANPNDHLFYDTLHIGSRFHQWLGVKGILPRLQQLRLLPKTI</sequence>
<dbReference type="InterPro" id="IPR008265">
    <property type="entry name" value="Lipase_GDSL_AS"/>
</dbReference>
<evidence type="ECO:0000256" key="1">
    <source>
        <dbReference type="ARBA" id="ARBA00008668"/>
    </source>
</evidence>
<name>A0AAD3DXE5_9CHLO</name>